<dbReference type="Proteomes" id="UP001139451">
    <property type="component" value="Unassembled WGS sequence"/>
</dbReference>
<organism evidence="4 5">
    <name type="scientific">Sphingomonas tagetis</name>
    <dbReference type="NCBI Taxonomy" id="2949092"/>
    <lineage>
        <taxon>Bacteria</taxon>
        <taxon>Pseudomonadati</taxon>
        <taxon>Pseudomonadota</taxon>
        <taxon>Alphaproteobacteria</taxon>
        <taxon>Sphingomonadales</taxon>
        <taxon>Sphingomonadaceae</taxon>
        <taxon>Sphingomonas</taxon>
    </lineage>
</organism>
<dbReference type="InterPro" id="IPR050832">
    <property type="entry name" value="Bact_Acetyltransf"/>
</dbReference>
<dbReference type="InterPro" id="IPR000182">
    <property type="entry name" value="GNAT_dom"/>
</dbReference>
<dbReference type="Gene3D" id="3.40.630.30">
    <property type="match status" value="1"/>
</dbReference>
<dbReference type="InterPro" id="IPR016181">
    <property type="entry name" value="Acyl_CoA_acyltransferase"/>
</dbReference>
<evidence type="ECO:0000256" key="2">
    <source>
        <dbReference type="ARBA" id="ARBA00023315"/>
    </source>
</evidence>
<evidence type="ECO:0000256" key="1">
    <source>
        <dbReference type="ARBA" id="ARBA00022679"/>
    </source>
</evidence>
<dbReference type="CDD" id="cd04301">
    <property type="entry name" value="NAT_SF"/>
    <property type="match status" value="1"/>
</dbReference>
<name>A0A9X2HII7_9SPHN</name>
<keyword evidence="2" id="KW-0012">Acyltransferase</keyword>
<sequence length="169" mass="18886">MITYDTPTAHDAEALDAMARETWLRTFGHGYTAADLDAYLTHAYGPAGQLRTDLANPAITWRVARSDGQIIGYAKLGPPWLEQADLDDLQLSQLYVAYGWHGQGVAQALMEWTLTTARAAQAHALLLTVFEENHRAMAFYAKYGFVHIGDYAFPVGQKIDRDLIMRLEL</sequence>
<keyword evidence="5" id="KW-1185">Reference proteome</keyword>
<evidence type="ECO:0000313" key="4">
    <source>
        <dbReference type="EMBL" id="MCP3729561.1"/>
    </source>
</evidence>
<dbReference type="SUPFAM" id="SSF55729">
    <property type="entry name" value="Acyl-CoA N-acyltransferases (Nat)"/>
    <property type="match status" value="1"/>
</dbReference>
<reference evidence="4" key="1">
    <citation type="submission" date="2022-05" db="EMBL/GenBank/DDBJ databases">
        <title>Sphingomonas sp. strain MG17 Genome sequencing and assembly.</title>
        <authorList>
            <person name="Kim I."/>
        </authorList>
    </citation>
    <scope>NUCLEOTIDE SEQUENCE</scope>
    <source>
        <strain evidence="4">MG17</strain>
    </source>
</reference>
<evidence type="ECO:0000259" key="3">
    <source>
        <dbReference type="PROSITE" id="PS51186"/>
    </source>
</evidence>
<dbReference type="RefSeq" id="WP_254291545.1">
    <property type="nucleotide sequence ID" value="NZ_JAMLDX010000002.1"/>
</dbReference>
<accession>A0A9X2HII7</accession>
<evidence type="ECO:0000313" key="5">
    <source>
        <dbReference type="Proteomes" id="UP001139451"/>
    </source>
</evidence>
<keyword evidence="1" id="KW-0808">Transferase</keyword>
<dbReference type="AlphaFoldDB" id="A0A9X2HII7"/>
<dbReference type="PROSITE" id="PS51186">
    <property type="entry name" value="GNAT"/>
    <property type="match status" value="1"/>
</dbReference>
<protein>
    <submittedName>
        <fullName evidence="4">GNAT family N-acetyltransferase</fullName>
    </submittedName>
</protein>
<feature type="domain" description="N-acetyltransferase" evidence="3">
    <location>
        <begin position="2"/>
        <end position="169"/>
    </location>
</feature>
<gene>
    <name evidence="4" type="ORF">M9978_03890</name>
</gene>
<dbReference type="EMBL" id="JAMLDX010000002">
    <property type="protein sequence ID" value="MCP3729561.1"/>
    <property type="molecule type" value="Genomic_DNA"/>
</dbReference>
<dbReference type="PANTHER" id="PTHR43877">
    <property type="entry name" value="AMINOALKYLPHOSPHONATE N-ACETYLTRANSFERASE-RELATED-RELATED"/>
    <property type="match status" value="1"/>
</dbReference>
<proteinExistence type="predicted"/>
<dbReference type="Pfam" id="PF00583">
    <property type="entry name" value="Acetyltransf_1"/>
    <property type="match status" value="1"/>
</dbReference>
<dbReference type="GO" id="GO:0016747">
    <property type="term" value="F:acyltransferase activity, transferring groups other than amino-acyl groups"/>
    <property type="evidence" value="ECO:0007669"/>
    <property type="project" value="InterPro"/>
</dbReference>
<comment type="caution">
    <text evidence="4">The sequence shown here is derived from an EMBL/GenBank/DDBJ whole genome shotgun (WGS) entry which is preliminary data.</text>
</comment>